<gene>
    <name evidence="2" type="ORF">LPB138_07515</name>
</gene>
<dbReference type="AlphaFoldDB" id="A0A1D8P7I1"/>
<reference evidence="2 3" key="1">
    <citation type="submission" date="2016-10" db="EMBL/GenBank/DDBJ databases">
        <title>Lutibacter sp. LPB0138, isolated from marine gastropod.</title>
        <authorList>
            <person name="Kim E."/>
            <person name="Yi H."/>
        </authorList>
    </citation>
    <scope>NUCLEOTIDE SEQUENCE [LARGE SCALE GENOMIC DNA]</scope>
    <source>
        <strain evidence="2 3">LPB0138</strain>
    </source>
</reference>
<dbReference type="RefSeq" id="WP_070236676.1">
    <property type="nucleotide sequence ID" value="NZ_CP017478.1"/>
</dbReference>
<dbReference type="OrthoDB" id="1466971at2"/>
<dbReference type="KEGG" id="lul:LPB138_07515"/>
<name>A0A1D8P7I1_9FLAO</name>
<dbReference type="Pfam" id="PF10988">
    <property type="entry name" value="DUF2807"/>
    <property type="match status" value="1"/>
</dbReference>
<evidence type="ECO:0000259" key="1">
    <source>
        <dbReference type="Pfam" id="PF10988"/>
    </source>
</evidence>
<dbReference type="Gene3D" id="2.160.20.120">
    <property type="match status" value="1"/>
</dbReference>
<organism evidence="2 3">
    <name type="scientific">Urechidicola croceus</name>
    <dbReference type="NCBI Taxonomy" id="1850246"/>
    <lineage>
        <taxon>Bacteria</taxon>
        <taxon>Pseudomonadati</taxon>
        <taxon>Bacteroidota</taxon>
        <taxon>Flavobacteriia</taxon>
        <taxon>Flavobacteriales</taxon>
        <taxon>Flavobacteriaceae</taxon>
        <taxon>Urechidicola</taxon>
    </lineage>
</organism>
<feature type="domain" description="Putative auto-transporter adhesin head GIN" evidence="1">
    <location>
        <begin position="41"/>
        <end position="232"/>
    </location>
</feature>
<evidence type="ECO:0000313" key="3">
    <source>
        <dbReference type="Proteomes" id="UP000176050"/>
    </source>
</evidence>
<evidence type="ECO:0000313" key="2">
    <source>
        <dbReference type="EMBL" id="AOW20533.1"/>
    </source>
</evidence>
<dbReference type="EMBL" id="CP017478">
    <property type="protein sequence ID" value="AOW20533.1"/>
    <property type="molecule type" value="Genomic_DNA"/>
</dbReference>
<dbReference type="PROSITE" id="PS51257">
    <property type="entry name" value="PROKAR_LIPOPROTEIN"/>
    <property type="match status" value="1"/>
</dbReference>
<sequence length="248" mass="27850">MKNILKYFIALLIFSGCDSEDAGDCFQTAGTIIQQEFSIADFNKILINERVELIVKEGNEQQVIIESGENLMNDIIVEVSNNQLIISNYNDCNYLRDYGITKVLVTSPNLTEIRNSSELPVRSDGVITYPTLRLISDDYESDFLNVGDFHMNIENESLFVTSNGISNYYISGQTTNLTVGFFAGDSRFEGQNLFATNINITHKSTNDMLVNPQESIIGNIYSLGDVISHNQPEVIDVTEHYQGKLIFN</sequence>
<protein>
    <recommendedName>
        <fullName evidence="1">Putative auto-transporter adhesin head GIN domain-containing protein</fullName>
    </recommendedName>
</protein>
<dbReference type="Proteomes" id="UP000176050">
    <property type="component" value="Chromosome"/>
</dbReference>
<dbReference type="InterPro" id="IPR021255">
    <property type="entry name" value="DUF2807"/>
</dbReference>
<keyword evidence="3" id="KW-1185">Reference proteome</keyword>
<proteinExistence type="predicted"/>
<dbReference type="STRING" id="1850246.LPB138_07515"/>
<accession>A0A1D8P7I1</accession>